<dbReference type="RefSeq" id="WP_343879943.1">
    <property type="nucleotide sequence ID" value="NZ_BAAAFO010000001.1"/>
</dbReference>
<reference evidence="1 2" key="1">
    <citation type="journal article" date="2019" name="Int. J. Syst. Evol. Microbiol.">
        <title>The Global Catalogue of Microorganisms (GCM) 10K type strain sequencing project: providing services to taxonomists for standard genome sequencing and annotation.</title>
        <authorList>
            <consortium name="The Broad Institute Genomics Platform"/>
            <consortium name="The Broad Institute Genome Sequencing Center for Infectious Disease"/>
            <person name="Wu L."/>
            <person name="Ma J."/>
        </authorList>
    </citation>
    <scope>NUCLEOTIDE SEQUENCE [LARGE SCALE GENOMIC DNA]</scope>
    <source>
        <strain evidence="1 2">JCM 16242</strain>
    </source>
</reference>
<protein>
    <submittedName>
        <fullName evidence="1">Uncharacterized protein</fullName>
    </submittedName>
</protein>
<accession>A0ABN0U991</accession>
<organism evidence="1 2">
    <name type="scientific">Rhodanobacter caeni</name>
    <dbReference type="NCBI Taxonomy" id="657654"/>
    <lineage>
        <taxon>Bacteria</taxon>
        <taxon>Pseudomonadati</taxon>
        <taxon>Pseudomonadota</taxon>
        <taxon>Gammaproteobacteria</taxon>
        <taxon>Lysobacterales</taxon>
        <taxon>Rhodanobacteraceae</taxon>
        <taxon>Rhodanobacter</taxon>
    </lineage>
</organism>
<evidence type="ECO:0000313" key="2">
    <source>
        <dbReference type="Proteomes" id="UP001500657"/>
    </source>
</evidence>
<gene>
    <name evidence="1" type="ORF">GCM10009126_05650</name>
</gene>
<dbReference type="Proteomes" id="UP001500657">
    <property type="component" value="Unassembled WGS sequence"/>
</dbReference>
<evidence type="ECO:0000313" key="1">
    <source>
        <dbReference type="EMBL" id="GAA0242841.1"/>
    </source>
</evidence>
<keyword evidence="2" id="KW-1185">Reference proteome</keyword>
<name>A0ABN0U991_9GAMM</name>
<dbReference type="EMBL" id="BAAAFO010000001">
    <property type="protein sequence ID" value="GAA0242841.1"/>
    <property type="molecule type" value="Genomic_DNA"/>
</dbReference>
<comment type="caution">
    <text evidence="1">The sequence shown here is derived from an EMBL/GenBank/DDBJ whole genome shotgun (WGS) entry which is preliminary data.</text>
</comment>
<sequence>MNYSPKSPTTKHEGVREPLVGSDVLDVVQAGRGDLSDWVELMEAVEALCPVWPRAERQMVKQFEFKL</sequence>
<proteinExistence type="predicted"/>